<dbReference type="AlphaFoldDB" id="A0A940DUQ2"/>
<dbReference type="InterPro" id="IPR023198">
    <property type="entry name" value="PGP-like_dom2"/>
</dbReference>
<dbReference type="EMBL" id="JADILV010000079">
    <property type="protein sequence ID" value="MBO8484595.1"/>
    <property type="molecule type" value="Genomic_DNA"/>
</dbReference>
<reference evidence="1" key="1">
    <citation type="submission" date="2020-10" db="EMBL/GenBank/DDBJ databases">
        <authorList>
            <person name="Gilroy R."/>
        </authorList>
    </citation>
    <scope>NUCLEOTIDE SEQUENCE</scope>
    <source>
        <strain evidence="1">G3-8215</strain>
    </source>
</reference>
<name>A0A940DUQ2_9BACT</name>
<gene>
    <name evidence="1" type="ORF">IAB75_10880</name>
</gene>
<dbReference type="NCBIfam" id="TIGR01549">
    <property type="entry name" value="HAD-SF-IA-v1"/>
    <property type="match status" value="1"/>
</dbReference>
<dbReference type="GO" id="GO:0006281">
    <property type="term" value="P:DNA repair"/>
    <property type="evidence" value="ECO:0007669"/>
    <property type="project" value="TreeGrafter"/>
</dbReference>
<dbReference type="PANTHER" id="PTHR43434">
    <property type="entry name" value="PHOSPHOGLYCOLATE PHOSPHATASE"/>
    <property type="match status" value="1"/>
</dbReference>
<accession>A0A940DUQ2</accession>
<sequence length="217" mass="24168">MKKYKHIVFDIDGTLLDTEQALLQSLHDTVMELLHEDMPESELKFALGIPGEVTLHRLGINDTLTANKKWNDYLLKYKSQIRLFTGIQDLLTSLKAERYSLGIVTSKTRNEFMADFAESSGLSDYFDVVVCAEDSARPKPSPDPLLAYLAISGIDACDALYIGDTIYDSQCARSAEVDFGLVLWSNADSMAIPAKYSFKKPSDIPLLLKGGRPRLIP</sequence>
<dbReference type="Gene3D" id="1.10.150.240">
    <property type="entry name" value="Putative phosphatase, domain 2"/>
    <property type="match status" value="1"/>
</dbReference>
<dbReference type="PANTHER" id="PTHR43434:SF26">
    <property type="entry name" value="PYROPHOSPHATASE PPAX"/>
    <property type="match status" value="1"/>
</dbReference>
<protein>
    <submittedName>
        <fullName evidence="1">HAD family hydrolase</fullName>
    </submittedName>
</protein>
<dbReference type="InterPro" id="IPR006439">
    <property type="entry name" value="HAD-SF_hydro_IA"/>
</dbReference>
<dbReference type="SFLD" id="SFLDS00003">
    <property type="entry name" value="Haloacid_Dehalogenase"/>
    <property type="match status" value="1"/>
</dbReference>
<reference evidence="1" key="2">
    <citation type="journal article" date="2021" name="PeerJ">
        <title>Extensive microbial diversity within the chicken gut microbiome revealed by metagenomics and culture.</title>
        <authorList>
            <person name="Gilroy R."/>
            <person name="Ravi A."/>
            <person name="Getino M."/>
            <person name="Pursley I."/>
            <person name="Horton D.L."/>
            <person name="Alikhan N.F."/>
            <person name="Baker D."/>
            <person name="Gharbi K."/>
            <person name="Hall N."/>
            <person name="Watson M."/>
            <person name="Adriaenssens E.M."/>
            <person name="Foster-Nyarko E."/>
            <person name="Jarju S."/>
            <person name="Secka A."/>
            <person name="Antonio M."/>
            <person name="Oren A."/>
            <person name="Chaudhuri R.R."/>
            <person name="La Ragione R."/>
            <person name="Hildebrand F."/>
            <person name="Pallen M.J."/>
        </authorList>
    </citation>
    <scope>NUCLEOTIDE SEQUENCE</scope>
    <source>
        <strain evidence="1">G3-8215</strain>
    </source>
</reference>
<dbReference type="GO" id="GO:0005829">
    <property type="term" value="C:cytosol"/>
    <property type="evidence" value="ECO:0007669"/>
    <property type="project" value="TreeGrafter"/>
</dbReference>
<dbReference type="GO" id="GO:0008967">
    <property type="term" value="F:phosphoglycolate phosphatase activity"/>
    <property type="evidence" value="ECO:0007669"/>
    <property type="project" value="TreeGrafter"/>
</dbReference>
<dbReference type="InterPro" id="IPR041492">
    <property type="entry name" value="HAD_2"/>
</dbReference>
<proteinExistence type="predicted"/>
<evidence type="ECO:0000313" key="1">
    <source>
        <dbReference type="EMBL" id="MBO8484595.1"/>
    </source>
</evidence>
<dbReference type="SUPFAM" id="SSF56784">
    <property type="entry name" value="HAD-like"/>
    <property type="match status" value="1"/>
</dbReference>
<dbReference type="Pfam" id="PF13419">
    <property type="entry name" value="HAD_2"/>
    <property type="match status" value="1"/>
</dbReference>
<comment type="caution">
    <text evidence="1">The sequence shown here is derived from an EMBL/GenBank/DDBJ whole genome shotgun (WGS) entry which is preliminary data.</text>
</comment>
<dbReference type="InterPro" id="IPR023214">
    <property type="entry name" value="HAD_sf"/>
</dbReference>
<dbReference type="InterPro" id="IPR050155">
    <property type="entry name" value="HAD-like_hydrolase_sf"/>
</dbReference>
<dbReference type="Gene3D" id="3.40.50.1000">
    <property type="entry name" value="HAD superfamily/HAD-like"/>
    <property type="match status" value="1"/>
</dbReference>
<dbReference type="InterPro" id="IPR036412">
    <property type="entry name" value="HAD-like_sf"/>
</dbReference>
<dbReference type="SFLD" id="SFLDG01129">
    <property type="entry name" value="C1.5:_HAD__Beta-PGM__Phosphata"/>
    <property type="match status" value="1"/>
</dbReference>
<organism evidence="1 2">
    <name type="scientific">Candidatus Cryptobacteroides avicola</name>
    <dbReference type="NCBI Taxonomy" id="2840757"/>
    <lineage>
        <taxon>Bacteria</taxon>
        <taxon>Pseudomonadati</taxon>
        <taxon>Bacteroidota</taxon>
        <taxon>Bacteroidia</taxon>
        <taxon>Bacteroidales</taxon>
        <taxon>Candidatus Cryptobacteroides</taxon>
    </lineage>
</organism>
<dbReference type="Proteomes" id="UP000725002">
    <property type="component" value="Unassembled WGS sequence"/>
</dbReference>
<keyword evidence="1" id="KW-0378">Hydrolase</keyword>
<evidence type="ECO:0000313" key="2">
    <source>
        <dbReference type="Proteomes" id="UP000725002"/>
    </source>
</evidence>